<evidence type="ECO:0000313" key="15">
    <source>
        <dbReference type="EMBL" id="ECV5591052.1"/>
    </source>
</evidence>
<dbReference type="EMBL" id="AAHVRN010000048">
    <property type="protein sequence ID" value="ECA8557601.1"/>
    <property type="molecule type" value="Genomic_DNA"/>
</dbReference>
<evidence type="ECO:0000313" key="18">
    <source>
        <dbReference type="EMBL" id="EDG7392130.1"/>
    </source>
</evidence>
<evidence type="ECO:0000313" key="1">
    <source>
        <dbReference type="EMBL" id="EBO2913333.1"/>
    </source>
</evidence>
<evidence type="ECO:0000313" key="19">
    <source>
        <dbReference type="EMBL" id="EDI2827997.1"/>
    </source>
</evidence>
<dbReference type="EMBL" id="AAMKKX010000028">
    <property type="protein sequence ID" value="EDI2827997.1"/>
    <property type="molecule type" value="Genomic_DNA"/>
</dbReference>
<dbReference type="EMBL" id="AAKTLY010000050">
    <property type="protein sequence ID" value="ECV5198640.1"/>
    <property type="molecule type" value="Genomic_DNA"/>
</dbReference>
<evidence type="ECO:0000313" key="5">
    <source>
        <dbReference type="EMBL" id="ECB8230766.1"/>
    </source>
</evidence>
<evidence type="ECO:0000313" key="11">
    <source>
        <dbReference type="EMBL" id="ECV0624138.1"/>
    </source>
</evidence>
<protein>
    <submittedName>
        <fullName evidence="16">Outer-membrane efflux lipo domain protein</fullName>
    </submittedName>
</protein>
<name>A0A3V3BE61_SALET</name>
<sequence length="41" mass="4820">MLPGWLLRSFYCAHDRYQRITAKMTTLSLSCHPTNRVHSVK</sequence>
<evidence type="ECO:0000313" key="10">
    <source>
        <dbReference type="EMBL" id="ECU3470257.1"/>
    </source>
</evidence>
<comment type="caution">
    <text evidence="16">The sequence shown here is derived from an EMBL/GenBank/DDBJ whole genome shotgun (WGS) entry which is preliminary data.</text>
</comment>
<evidence type="ECO:0000313" key="13">
    <source>
        <dbReference type="EMBL" id="ECV4831824.1"/>
    </source>
</evidence>
<reference evidence="3" key="2">
    <citation type="submission" date="2019-01" db="EMBL/GenBank/DDBJ databases">
        <authorList>
            <consortium name="GenomeTrakr network: Whole genome sequencing for foodborne pathogen traceback"/>
        </authorList>
    </citation>
    <scope>NUCLEOTIDE SEQUENCE</scope>
    <source>
        <strain evidence="15">FSIS11809920</strain>
        <strain evidence="6">FSIS11811492</strain>
        <strain evidence="7">FSIS11811977</strain>
        <strain evidence="8">FSIS11812281</strain>
        <strain evidence="14">FSIS11813790</strain>
        <strain evidence="4">FSIS11917264</strain>
        <strain evidence="17">FSIS1700275</strain>
        <strain evidence="18">FSIS1700278</strain>
        <strain evidence="19">FSIS1701380</strain>
        <strain evidence="13">FSIS21821682</strain>
        <strain evidence="12">FSIS21821883</strain>
        <strain evidence="11">FSIS31800927</strain>
        <strain evidence="3">FSIS31901439</strain>
        <strain evidence="2 20">IA-2010122881</strain>
        <strain evidence="1">WAPHL_SAL-A00479</strain>
    </source>
</reference>
<dbReference type="EMBL" id="AAMEYE010000036">
    <property type="protein sequence ID" value="EDG6699997.1"/>
    <property type="molecule type" value="Genomic_DNA"/>
</dbReference>
<dbReference type="EMBL" id="AAKPQU010000029">
    <property type="protein sequence ID" value="ECU3470257.1"/>
    <property type="molecule type" value="Genomic_DNA"/>
</dbReference>
<organism evidence="16">
    <name type="scientific">Salmonella enterica subsp. enterica serovar Kentucky</name>
    <dbReference type="NCBI Taxonomy" id="192955"/>
    <lineage>
        <taxon>Bacteria</taxon>
        <taxon>Pseudomonadati</taxon>
        <taxon>Pseudomonadota</taxon>
        <taxon>Gammaproteobacteria</taxon>
        <taxon>Enterobacterales</taxon>
        <taxon>Enterobacteriaceae</taxon>
        <taxon>Salmonella</taxon>
    </lineage>
</organism>
<dbReference type="EMBL" id="AAMFEG010000023">
    <property type="protein sequence ID" value="EDG7392130.1"/>
    <property type="molecule type" value="Genomic_DNA"/>
</dbReference>
<dbReference type="EMBL" id="AAKOQU010000031">
    <property type="protein sequence ID" value="ECU0321087.1"/>
    <property type="molecule type" value="Genomic_DNA"/>
</dbReference>
<evidence type="ECO:0000313" key="6">
    <source>
        <dbReference type="EMBL" id="ECT1151418.1"/>
    </source>
</evidence>
<gene>
    <name evidence="16" type="ORF">AYO62_22970</name>
    <name evidence="17" type="ORF">B8184_22295</name>
    <name evidence="18" type="ORF">B9R05_21755</name>
    <name evidence="2" type="ORF">BGH80_20905</name>
    <name evidence="9" type="ORF">C6752_21935</name>
    <name evidence="19" type="ORF">CDJ86_22760</name>
    <name evidence="11" type="ORF">D1343_24140</name>
    <name evidence="14" type="ORF">D3156_23330</name>
    <name evidence="15" type="ORF">DKO31_20125</name>
    <name evidence="13" type="ORF">DN953_23035</name>
    <name evidence="12" type="ORF">DOQ15_15615</name>
    <name evidence="6" type="ORF">DTE28_20130</name>
    <name evidence="7" type="ORF">DVE68_21480</name>
    <name evidence="8" type="ORF">DXS28_23755</name>
    <name evidence="10" type="ORF">DYO51_16790</name>
    <name evidence="5" type="ORF">E2A04_22685</name>
    <name evidence="3" type="ORF">EQ864_21045</name>
    <name evidence="4" type="ORF">ESI84_21605</name>
    <name evidence="1" type="ORF">JF21_20100</name>
</gene>
<reference evidence="16" key="1">
    <citation type="submission" date="2018-07" db="EMBL/GenBank/DDBJ databases">
        <authorList>
            <consortium name="NARMS: The National Antimicrobial Resistance Monitoring System"/>
        </authorList>
    </citation>
    <scope>NUCLEOTIDE SEQUENCE</scope>
    <source>
        <strain evidence="10">CVM N17S1400</strain>
        <strain evidence="9">FSIS11808073</strain>
        <strain evidence="5">FSIS11918308</strain>
        <strain evidence="16">FSIS1505221</strain>
    </source>
</reference>
<dbReference type="EMBL" id="AAHYUR010000028">
    <property type="protein sequence ID" value="ECB8230766.1"/>
    <property type="molecule type" value="Genomic_DNA"/>
</dbReference>
<dbReference type="EMBL" id="AAHJMM010000021">
    <property type="protein sequence ID" value="EBW8726185.1"/>
    <property type="molecule type" value="Genomic_DNA"/>
</dbReference>
<evidence type="ECO:0000313" key="3">
    <source>
        <dbReference type="EMBL" id="ECA8557601.1"/>
    </source>
</evidence>
<evidence type="ECO:0000313" key="9">
    <source>
        <dbReference type="EMBL" id="ECU0321087.1"/>
    </source>
</evidence>
<dbReference type="EMBL" id="AAKSVH010000079">
    <property type="protein sequence ID" value="ECV0624138.1"/>
    <property type="molecule type" value="Genomic_DNA"/>
</dbReference>
<dbReference type="Proteomes" id="UP000365067">
    <property type="component" value="Unassembled WGS sequence"/>
</dbReference>
<dbReference type="EMBL" id="AAKTJV010000047">
    <property type="protein sequence ID" value="ECV4831824.1"/>
    <property type="molecule type" value="Genomic_DNA"/>
</dbReference>
<proteinExistence type="predicted"/>
<dbReference type="EMBL" id="AALKSI010000037">
    <property type="protein sequence ID" value="EDA6269805.1"/>
    <property type="molecule type" value="Genomic_DNA"/>
</dbReference>
<dbReference type="AlphaFoldDB" id="A0A3V3BE61"/>
<dbReference type="EMBL" id="AAGIAU010000016">
    <property type="protein sequence ID" value="EBO2913333.1"/>
    <property type="molecule type" value="Genomic_DNA"/>
</dbReference>
<evidence type="ECO:0000313" key="17">
    <source>
        <dbReference type="EMBL" id="EDG6699997.1"/>
    </source>
</evidence>
<evidence type="ECO:0000313" key="8">
    <source>
        <dbReference type="EMBL" id="ECT1900811.1"/>
    </source>
</evidence>
<evidence type="ECO:0000313" key="12">
    <source>
        <dbReference type="EMBL" id="ECV3408472.1"/>
    </source>
</evidence>
<dbReference type="EMBL" id="AAKLTE010000047">
    <property type="protein sequence ID" value="ECT1151418.1"/>
    <property type="molecule type" value="Genomic_DNA"/>
</dbReference>
<evidence type="ECO:0000313" key="2">
    <source>
        <dbReference type="EMBL" id="EBW8726185.1"/>
    </source>
</evidence>
<evidence type="ECO:0000313" key="14">
    <source>
        <dbReference type="EMBL" id="ECV5198640.1"/>
    </source>
</evidence>
<dbReference type="EMBL" id="AAKRVG010000064">
    <property type="protein sequence ID" value="ECV5591052.1"/>
    <property type="molecule type" value="Genomic_DNA"/>
</dbReference>
<accession>A0A3V3BE61</accession>
<evidence type="ECO:0000313" key="20">
    <source>
        <dbReference type="Proteomes" id="UP000365067"/>
    </source>
</evidence>
<dbReference type="EMBL" id="AAKSBM010000060">
    <property type="protein sequence ID" value="ECV3408472.1"/>
    <property type="molecule type" value="Genomic_DNA"/>
</dbReference>
<evidence type="ECO:0000313" key="4">
    <source>
        <dbReference type="EMBL" id="ECA8958750.1"/>
    </source>
</evidence>
<evidence type="ECO:0000313" key="16">
    <source>
        <dbReference type="EMBL" id="EDA6269805.1"/>
    </source>
</evidence>
<evidence type="ECO:0000313" key="7">
    <source>
        <dbReference type="EMBL" id="ECT1656494.1"/>
    </source>
</evidence>
<dbReference type="EMBL" id="AAHVVF010000026">
    <property type="protein sequence ID" value="ECA8958750.1"/>
    <property type="molecule type" value="Genomic_DNA"/>
</dbReference>
<dbReference type="EMBL" id="AAKLZF010000087">
    <property type="protein sequence ID" value="ECT1900811.1"/>
    <property type="molecule type" value="Genomic_DNA"/>
</dbReference>
<dbReference type="EMBL" id="AAKLXH010000044">
    <property type="protein sequence ID" value="ECT1656494.1"/>
    <property type="molecule type" value="Genomic_DNA"/>
</dbReference>